<dbReference type="CDD" id="cd17535">
    <property type="entry name" value="REC_NarL-like"/>
    <property type="match status" value="1"/>
</dbReference>
<dbReference type="SMART" id="SM00421">
    <property type="entry name" value="HTH_LUXR"/>
    <property type="match status" value="1"/>
</dbReference>
<dbReference type="CDD" id="cd06170">
    <property type="entry name" value="LuxR_C_like"/>
    <property type="match status" value="1"/>
</dbReference>
<feature type="domain" description="HTH luxR-type" evidence="6">
    <location>
        <begin position="156"/>
        <end position="221"/>
    </location>
</feature>
<dbReference type="PANTHER" id="PTHR43214:SF41">
    <property type="entry name" value="NITRATE_NITRITE RESPONSE REGULATOR PROTEIN NARP"/>
    <property type="match status" value="1"/>
</dbReference>
<accession>A0A150I2T8</accession>
<protein>
    <submittedName>
        <fullName evidence="8">Oxygen regulatory protein NreC</fullName>
    </submittedName>
</protein>
<feature type="domain" description="Response regulatory" evidence="7">
    <location>
        <begin position="11"/>
        <end position="128"/>
    </location>
</feature>
<evidence type="ECO:0000256" key="4">
    <source>
        <dbReference type="ARBA" id="ARBA00023163"/>
    </source>
</evidence>
<dbReference type="InterPro" id="IPR039420">
    <property type="entry name" value="WalR-like"/>
</dbReference>
<comment type="caution">
    <text evidence="8">The sequence shown here is derived from an EMBL/GenBank/DDBJ whole genome shotgun (WGS) entry which is preliminary data.</text>
</comment>
<dbReference type="PANTHER" id="PTHR43214">
    <property type="entry name" value="TWO-COMPONENT RESPONSE REGULATOR"/>
    <property type="match status" value="1"/>
</dbReference>
<dbReference type="PROSITE" id="PS50110">
    <property type="entry name" value="RESPONSE_REGULATORY"/>
    <property type="match status" value="1"/>
</dbReference>
<dbReference type="Gene3D" id="3.40.50.2300">
    <property type="match status" value="1"/>
</dbReference>
<dbReference type="InterPro" id="IPR000792">
    <property type="entry name" value="Tscrpt_reg_LuxR_C"/>
</dbReference>
<dbReference type="GO" id="GO:0006355">
    <property type="term" value="P:regulation of DNA-templated transcription"/>
    <property type="evidence" value="ECO:0007669"/>
    <property type="project" value="InterPro"/>
</dbReference>
<dbReference type="InterPro" id="IPR011006">
    <property type="entry name" value="CheY-like_superfamily"/>
</dbReference>
<proteinExistence type="predicted"/>
<dbReference type="Pfam" id="PF00196">
    <property type="entry name" value="GerE"/>
    <property type="match status" value="1"/>
</dbReference>
<organism evidence="8 9">
    <name type="scientific">Acinetobacter venetianus</name>
    <dbReference type="NCBI Taxonomy" id="52133"/>
    <lineage>
        <taxon>Bacteria</taxon>
        <taxon>Pseudomonadati</taxon>
        <taxon>Pseudomonadota</taxon>
        <taxon>Gammaproteobacteria</taxon>
        <taxon>Moraxellales</taxon>
        <taxon>Moraxellaceae</taxon>
        <taxon>Acinetobacter</taxon>
    </lineage>
</organism>
<gene>
    <name evidence="8" type="primary">nreC</name>
    <name evidence="8" type="ORF">AVENLUH5627_00498</name>
</gene>
<evidence type="ECO:0000259" key="7">
    <source>
        <dbReference type="PROSITE" id="PS50110"/>
    </source>
</evidence>
<keyword evidence="4" id="KW-0804">Transcription</keyword>
<dbReference type="SUPFAM" id="SSF52172">
    <property type="entry name" value="CheY-like"/>
    <property type="match status" value="1"/>
</dbReference>
<dbReference type="GO" id="GO:0000160">
    <property type="term" value="P:phosphorelay signal transduction system"/>
    <property type="evidence" value="ECO:0007669"/>
    <property type="project" value="InterPro"/>
</dbReference>
<dbReference type="PROSITE" id="PS00622">
    <property type="entry name" value="HTH_LUXR_1"/>
    <property type="match status" value="1"/>
</dbReference>
<dbReference type="AlphaFoldDB" id="A0A150I2T8"/>
<evidence type="ECO:0000313" key="9">
    <source>
        <dbReference type="Proteomes" id="UP000075680"/>
    </source>
</evidence>
<evidence type="ECO:0000313" key="8">
    <source>
        <dbReference type="EMBL" id="KXZ73631.1"/>
    </source>
</evidence>
<dbReference type="SMART" id="SM00448">
    <property type="entry name" value="REC"/>
    <property type="match status" value="1"/>
</dbReference>
<sequence length="224" mass="24867">MTIVNLTLPIPVLILEDDAVMQQRLKLILLELGYTQEVLIFANTLKEALSLLEEQPISFALVDLGLPDGNGKDFIETLRQQDPTSLILVISAWSTQDAILGAIQAGATGYVLKERDDFEVMLSIRSLLRGGAPIDPFIAQQILSKVIKNSEKPNHITSENNILSARELEILHLVAQGLSNKEIAEKIYLSRYTVECHIKHIYRKLSVSSRAKAVNTARNMGLLP</sequence>
<keyword evidence="3" id="KW-0238">DNA-binding</keyword>
<evidence type="ECO:0000256" key="3">
    <source>
        <dbReference type="ARBA" id="ARBA00023125"/>
    </source>
</evidence>
<dbReference type="InterPro" id="IPR001789">
    <property type="entry name" value="Sig_transdc_resp-reg_receiver"/>
</dbReference>
<dbReference type="PROSITE" id="PS50043">
    <property type="entry name" value="HTH_LUXR_2"/>
    <property type="match status" value="1"/>
</dbReference>
<evidence type="ECO:0000256" key="1">
    <source>
        <dbReference type="ARBA" id="ARBA00022553"/>
    </source>
</evidence>
<dbReference type="GO" id="GO:0003677">
    <property type="term" value="F:DNA binding"/>
    <property type="evidence" value="ECO:0007669"/>
    <property type="project" value="UniProtKB-KW"/>
</dbReference>
<dbReference type="PRINTS" id="PR00038">
    <property type="entry name" value="HTHLUXR"/>
</dbReference>
<keyword evidence="1 5" id="KW-0597">Phosphoprotein</keyword>
<dbReference type="InterPro" id="IPR058245">
    <property type="entry name" value="NreC/VraR/RcsB-like_REC"/>
</dbReference>
<evidence type="ECO:0000259" key="6">
    <source>
        <dbReference type="PROSITE" id="PS50043"/>
    </source>
</evidence>
<name>A0A150I2T8_9GAMM</name>
<dbReference type="Pfam" id="PF00072">
    <property type="entry name" value="Response_reg"/>
    <property type="match status" value="1"/>
</dbReference>
<reference evidence="8 9" key="1">
    <citation type="journal article" date="2016" name="Sci. Rep.">
        <title>Genomic and phenotypic characterization of the species Acinetobacter venetianus.</title>
        <authorList>
            <person name="Fondi M."/>
            <person name="Maida I."/>
            <person name="Perrin E."/>
            <person name="Orlandini V."/>
            <person name="La Torre L."/>
            <person name="Bosi E."/>
            <person name="Negroni A."/>
            <person name="Zanaroli G."/>
            <person name="Fava F."/>
            <person name="Decorosi F."/>
            <person name="Giovannetti L."/>
            <person name="Viti C."/>
            <person name="Vaneechoutte M."/>
            <person name="Dijkshoorn L."/>
            <person name="Fani R."/>
        </authorList>
    </citation>
    <scope>NUCLEOTIDE SEQUENCE [LARGE SCALE GENOMIC DNA]</scope>
    <source>
        <strain evidence="8 9">LUH5627</strain>
    </source>
</reference>
<dbReference type="InterPro" id="IPR036388">
    <property type="entry name" value="WH-like_DNA-bd_sf"/>
</dbReference>
<evidence type="ECO:0000256" key="5">
    <source>
        <dbReference type="PROSITE-ProRule" id="PRU00169"/>
    </source>
</evidence>
<keyword evidence="2" id="KW-0805">Transcription regulation</keyword>
<dbReference type="EMBL" id="JRUE01000060">
    <property type="protein sequence ID" value="KXZ73631.1"/>
    <property type="molecule type" value="Genomic_DNA"/>
</dbReference>
<evidence type="ECO:0000256" key="2">
    <source>
        <dbReference type="ARBA" id="ARBA00023015"/>
    </source>
</evidence>
<dbReference type="Gene3D" id="1.10.10.10">
    <property type="entry name" value="Winged helix-like DNA-binding domain superfamily/Winged helix DNA-binding domain"/>
    <property type="match status" value="1"/>
</dbReference>
<dbReference type="Proteomes" id="UP000075680">
    <property type="component" value="Unassembled WGS sequence"/>
</dbReference>
<dbReference type="PATRIC" id="fig|52133.18.peg.519"/>
<feature type="modified residue" description="4-aspartylphosphate" evidence="5">
    <location>
        <position position="63"/>
    </location>
</feature>